<keyword evidence="2" id="KW-1185">Reference proteome</keyword>
<comment type="caution">
    <text evidence="1">The sequence shown here is derived from an EMBL/GenBank/DDBJ whole genome shotgun (WGS) entry which is preliminary data.</text>
</comment>
<evidence type="ECO:0000313" key="1">
    <source>
        <dbReference type="EMBL" id="MDI1430029.1"/>
    </source>
</evidence>
<organism evidence="1 2">
    <name type="scientific">Polyangium sorediatum</name>
    <dbReference type="NCBI Taxonomy" id="889274"/>
    <lineage>
        <taxon>Bacteria</taxon>
        <taxon>Pseudomonadati</taxon>
        <taxon>Myxococcota</taxon>
        <taxon>Polyangia</taxon>
        <taxon>Polyangiales</taxon>
        <taxon>Polyangiaceae</taxon>
        <taxon>Polyangium</taxon>
    </lineage>
</organism>
<gene>
    <name evidence="1" type="ORF">QHF89_11005</name>
</gene>
<dbReference type="RefSeq" id="WP_136966989.1">
    <property type="nucleotide sequence ID" value="NZ_JARZHI010000007.1"/>
</dbReference>
<sequence>MTSQIPCPNCGTPIVIDANLLLAGKRFSCTGCDATVALGAASIPAVSHAVDEFNALRRRIEGGGAR</sequence>
<dbReference type="EMBL" id="JARZHI010000007">
    <property type="protein sequence ID" value="MDI1430029.1"/>
    <property type="molecule type" value="Genomic_DNA"/>
</dbReference>
<accession>A0ABT6NNY4</accession>
<protein>
    <submittedName>
        <fullName evidence="1">Uncharacterized protein</fullName>
    </submittedName>
</protein>
<name>A0ABT6NNY4_9BACT</name>
<reference evidence="1 2" key="1">
    <citation type="submission" date="2023-04" db="EMBL/GenBank/DDBJ databases">
        <title>The genome sequence of Polyangium sorediatum DSM14670.</title>
        <authorList>
            <person name="Zhang X."/>
        </authorList>
    </citation>
    <scope>NUCLEOTIDE SEQUENCE [LARGE SCALE GENOMIC DNA]</scope>
    <source>
        <strain evidence="1 2">DSM 14670</strain>
    </source>
</reference>
<evidence type="ECO:0000313" key="2">
    <source>
        <dbReference type="Proteomes" id="UP001160301"/>
    </source>
</evidence>
<proteinExistence type="predicted"/>
<dbReference type="Proteomes" id="UP001160301">
    <property type="component" value="Unassembled WGS sequence"/>
</dbReference>